<dbReference type="GO" id="GO:0016779">
    <property type="term" value="F:nucleotidyltransferase activity"/>
    <property type="evidence" value="ECO:0007669"/>
    <property type="project" value="InterPro"/>
</dbReference>
<evidence type="ECO:0000313" key="2">
    <source>
        <dbReference type="EMBL" id="SMC05638.1"/>
    </source>
</evidence>
<dbReference type="Proteomes" id="UP000192660">
    <property type="component" value="Unassembled WGS sequence"/>
</dbReference>
<dbReference type="InterPro" id="IPR043519">
    <property type="entry name" value="NT_sf"/>
</dbReference>
<keyword evidence="2" id="KW-0808">Transferase</keyword>
<evidence type="ECO:0000313" key="3">
    <source>
        <dbReference type="Proteomes" id="UP000192660"/>
    </source>
</evidence>
<sequence length="258" mass="29644">MRDFCWKTLGMEGLMDQDAVIDYVLKAMTKELGDHLQGILLTGSRAMGTSDKYSDWDFFVVHDGNWRQRRLLSWNGEELELFLNPVSQILLEFDEDNSATVWMFVYGKIIVDHAGILTHLRDIARKKWESPRTPWSNEERDLWRYHLCDLLKDIVGCAQTDVAAASYLIGLILPMALEGYYRYHGWWQPKPKYLFGDFVKREPDIAKFAATILANGLPLEERIGLLTDFVGEIMRPVGGCLAEWQTPPEIVQSSPKSV</sequence>
<protein>
    <submittedName>
        <fullName evidence="2">Nucleotidyltransferase domain-containing protein</fullName>
    </submittedName>
</protein>
<gene>
    <name evidence="2" type="ORF">SAMN00768000_2363</name>
</gene>
<proteinExistence type="predicted"/>
<dbReference type="CDD" id="cd05403">
    <property type="entry name" value="NT_KNTase_like"/>
    <property type="match status" value="1"/>
</dbReference>
<accession>A0A1W1WH56</accession>
<dbReference type="Gene3D" id="3.30.460.10">
    <property type="entry name" value="Beta Polymerase, domain 2"/>
    <property type="match status" value="1"/>
</dbReference>
<dbReference type="EMBL" id="FWWY01000001">
    <property type="protein sequence ID" value="SMC05638.1"/>
    <property type="molecule type" value="Genomic_DNA"/>
</dbReference>
<dbReference type="Pfam" id="PF01909">
    <property type="entry name" value="NTP_transf_2"/>
    <property type="match status" value="1"/>
</dbReference>
<dbReference type="InterPro" id="IPR002934">
    <property type="entry name" value="Polymerase_NTP_transf_dom"/>
</dbReference>
<dbReference type="AlphaFoldDB" id="A0A1W1WH56"/>
<dbReference type="SUPFAM" id="SSF81301">
    <property type="entry name" value="Nucleotidyltransferase"/>
    <property type="match status" value="1"/>
</dbReference>
<evidence type="ECO:0000259" key="1">
    <source>
        <dbReference type="Pfam" id="PF01909"/>
    </source>
</evidence>
<feature type="domain" description="Polymerase nucleotidyl transferase" evidence="1">
    <location>
        <begin position="30"/>
        <end position="89"/>
    </location>
</feature>
<dbReference type="RefSeq" id="WP_176213244.1">
    <property type="nucleotide sequence ID" value="NZ_FWWY01000001.1"/>
</dbReference>
<name>A0A1W1WH56_SULTA</name>
<reference evidence="3" key="1">
    <citation type="submission" date="2017-04" db="EMBL/GenBank/DDBJ databases">
        <authorList>
            <person name="Varghese N."/>
            <person name="Submissions S."/>
        </authorList>
    </citation>
    <scope>NUCLEOTIDE SEQUENCE [LARGE SCALE GENOMIC DNA]</scope>
    <source>
        <strain evidence="3">DSM 9293</strain>
    </source>
</reference>
<organism evidence="2 3">
    <name type="scientific">Sulfobacillus thermosulfidooxidans (strain DSM 9293 / VKM B-1269 / AT-1)</name>
    <dbReference type="NCBI Taxonomy" id="929705"/>
    <lineage>
        <taxon>Bacteria</taxon>
        <taxon>Bacillati</taxon>
        <taxon>Bacillota</taxon>
        <taxon>Clostridia</taxon>
        <taxon>Eubacteriales</taxon>
        <taxon>Clostridiales Family XVII. Incertae Sedis</taxon>
        <taxon>Sulfobacillus</taxon>
    </lineage>
</organism>
<keyword evidence="3" id="KW-1185">Reference proteome</keyword>